<protein>
    <submittedName>
        <fullName evidence="2">Uncharacterized protein</fullName>
    </submittedName>
</protein>
<proteinExistence type="predicted"/>
<evidence type="ECO:0000313" key="3">
    <source>
        <dbReference type="Proteomes" id="UP000500767"/>
    </source>
</evidence>
<dbReference type="EMBL" id="CP053708">
    <property type="protein sequence ID" value="QKE92235.1"/>
    <property type="molecule type" value="Genomic_DNA"/>
</dbReference>
<gene>
    <name evidence="2" type="ORF">HN018_21315</name>
</gene>
<evidence type="ECO:0000313" key="2">
    <source>
        <dbReference type="EMBL" id="QKE92235.1"/>
    </source>
</evidence>
<accession>A0A6M8HVN7</accession>
<dbReference type="RefSeq" id="WP_171836928.1">
    <property type="nucleotide sequence ID" value="NZ_CP053708.1"/>
</dbReference>
<dbReference type="AlphaFoldDB" id="A0A6M8HVN7"/>
<name>A0A6M8HVN7_9PROT</name>
<keyword evidence="1" id="KW-0732">Signal</keyword>
<organism evidence="2 3">
    <name type="scientific">Lichenicola cladoniae</name>
    <dbReference type="NCBI Taxonomy" id="1484109"/>
    <lineage>
        <taxon>Bacteria</taxon>
        <taxon>Pseudomonadati</taxon>
        <taxon>Pseudomonadota</taxon>
        <taxon>Alphaproteobacteria</taxon>
        <taxon>Acetobacterales</taxon>
        <taxon>Acetobacteraceae</taxon>
        <taxon>Lichenicola</taxon>
    </lineage>
</organism>
<reference evidence="2 3" key="1">
    <citation type="journal article" date="2014" name="World J. Microbiol. Biotechnol.">
        <title>Biodiversity and physiological characteristics of Antarctic and Arctic lichens-associated bacteria.</title>
        <authorList>
            <person name="Lee Y.M."/>
            <person name="Kim E.H."/>
            <person name="Lee H.K."/>
            <person name="Hong S.G."/>
        </authorList>
    </citation>
    <scope>NUCLEOTIDE SEQUENCE [LARGE SCALE GENOMIC DNA]</scope>
    <source>
        <strain evidence="2 3">PAMC 26569</strain>
    </source>
</reference>
<dbReference type="Proteomes" id="UP000500767">
    <property type="component" value="Chromosome"/>
</dbReference>
<feature type="chain" id="PRO_5026871812" evidence="1">
    <location>
        <begin position="23"/>
        <end position="183"/>
    </location>
</feature>
<evidence type="ECO:0000256" key="1">
    <source>
        <dbReference type="SAM" id="SignalP"/>
    </source>
</evidence>
<feature type="signal peptide" evidence="1">
    <location>
        <begin position="1"/>
        <end position="22"/>
    </location>
</feature>
<dbReference type="KEGG" id="lck:HN018_21315"/>
<keyword evidence="3" id="KW-1185">Reference proteome</keyword>
<sequence>MRIHTSWALAITACCLPVSAIAASSAPGSNPGATMLRIASQPFRYGGELQGTVPGLQDAIDPPTMHLSMGLSAPAADGSLHGEAILFRTDRRLIAEGMVSGRLVAGPTAGTGECTLHLTLPTQDVVMQGVCTAGALSGEIVSQPRHVGLLTRLATWWGDRAVAGRYWLTPASFDPADRSSSTS</sequence>